<dbReference type="Proteomes" id="UP000001075">
    <property type="component" value="Unassembled WGS sequence"/>
</dbReference>
<dbReference type="InParanoid" id="G3I6F1"/>
<dbReference type="PaxDb" id="10029-XP_007612079.1"/>
<dbReference type="GO" id="GO:0030246">
    <property type="term" value="F:carbohydrate binding"/>
    <property type="evidence" value="ECO:0007669"/>
    <property type="project" value="UniProtKB-KW"/>
</dbReference>
<evidence type="ECO:0000259" key="1">
    <source>
        <dbReference type="Pfam" id="PF00059"/>
    </source>
</evidence>
<gene>
    <name evidence="2" type="ORF">I79_019071</name>
</gene>
<dbReference type="InterPro" id="IPR016186">
    <property type="entry name" value="C-type_lectin-like/link_sf"/>
</dbReference>
<proteinExistence type="predicted"/>
<protein>
    <submittedName>
        <fullName evidence="2">C-type lectin domain family 4 member F</fullName>
    </submittedName>
</protein>
<dbReference type="AlphaFoldDB" id="G3I6F1"/>
<dbReference type="eggNOG" id="KOG4297">
    <property type="taxonomic scope" value="Eukaryota"/>
</dbReference>
<dbReference type="InterPro" id="IPR016187">
    <property type="entry name" value="CTDL_fold"/>
</dbReference>
<dbReference type="InterPro" id="IPR001304">
    <property type="entry name" value="C-type_lectin-like"/>
</dbReference>
<name>G3I6F1_CRIGR</name>
<evidence type="ECO:0000313" key="3">
    <source>
        <dbReference type="Proteomes" id="UP000001075"/>
    </source>
</evidence>
<feature type="domain" description="C-type lectin" evidence="1">
    <location>
        <begin position="17"/>
        <end position="52"/>
    </location>
</feature>
<dbReference type="Gene3D" id="3.10.100.10">
    <property type="entry name" value="Mannose-Binding Protein A, subunit A"/>
    <property type="match status" value="1"/>
</dbReference>
<sequence>MVQTVSSSQPYFLCKAFLVKSTSTVHHWIGLTDQGMEGNWRWVDGTPFNPALSNGSEPERIVPCSYSTRFVQPVPPFCTKEHREDMWCPVWYPDKDMKTPS</sequence>
<dbReference type="SUPFAM" id="SSF56436">
    <property type="entry name" value="C-type lectin-like"/>
    <property type="match status" value="1"/>
</dbReference>
<keyword evidence="2" id="KW-0430">Lectin</keyword>
<accession>G3I6F1</accession>
<evidence type="ECO:0000313" key="2">
    <source>
        <dbReference type="EMBL" id="EGW08758.1"/>
    </source>
</evidence>
<dbReference type="STRING" id="10029.G3I6F1"/>
<dbReference type="Pfam" id="PF00059">
    <property type="entry name" value="Lectin_C"/>
    <property type="match status" value="1"/>
</dbReference>
<organism evidence="2 3">
    <name type="scientific">Cricetulus griseus</name>
    <name type="common">Chinese hamster</name>
    <name type="synonym">Cricetulus barabensis griseus</name>
    <dbReference type="NCBI Taxonomy" id="10029"/>
    <lineage>
        <taxon>Eukaryota</taxon>
        <taxon>Metazoa</taxon>
        <taxon>Chordata</taxon>
        <taxon>Craniata</taxon>
        <taxon>Vertebrata</taxon>
        <taxon>Euteleostomi</taxon>
        <taxon>Mammalia</taxon>
        <taxon>Eutheria</taxon>
        <taxon>Euarchontoglires</taxon>
        <taxon>Glires</taxon>
        <taxon>Rodentia</taxon>
        <taxon>Myomorpha</taxon>
        <taxon>Muroidea</taxon>
        <taxon>Cricetidae</taxon>
        <taxon>Cricetinae</taxon>
        <taxon>Cricetulus</taxon>
    </lineage>
</organism>
<dbReference type="EMBL" id="JH001364">
    <property type="protein sequence ID" value="EGW08758.1"/>
    <property type="molecule type" value="Genomic_DNA"/>
</dbReference>
<reference evidence="3" key="1">
    <citation type="journal article" date="2011" name="Nat. Biotechnol.">
        <title>The genomic sequence of the Chinese hamster ovary (CHO)-K1 cell line.</title>
        <authorList>
            <person name="Xu X."/>
            <person name="Nagarajan H."/>
            <person name="Lewis N.E."/>
            <person name="Pan S."/>
            <person name="Cai Z."/>
            <person name="Liu X."/>
            <person name="Chen W."/>
            <person name="Xie M."/>
            <person name="Wang W."/>
            <person name="Hammond S."/>
            <person name="Andersen M.R."/>
            <person name="Neff N."/>
            <person name="Passarelli B."/>
            <person name="Koh W."/>
            <person name="Fan H.C."/>
            <person name="Wang J."/>
            <person name="Gui Y."/>
            <person name="Lee K.H."/>
            <person name="Betenbaugh M.J."/>
            <person name="Quake S.R."/>
            <person name="Famili I."/>
            <person name="Palsson B.O."/>
            <person name="Wang J."/>
        </authorList>
    </citation>
    <scope>NUCLEOTIDE SEQUENCE [LARGE SCALE GENOMIC DNA]</scope>
    <source>
        <strain evidence="3">CHO K1 cell line</strain>
    </source>
</reference>